<dbReference type="SUPFAM" id="SSF51703">
    <property type="entry name" value="Cobalamin (vitamin B12)-dependent enzymes"/>
    <property type="match status" value="1"/>
</dbReference>
<dbReference type="AlphaFoldDB" id="A0A381NGP0"/>
<reference evidence="4" key="1">
    <citation type="submission" date="2018-05" db="EMBL/GenBank/DDBJ databases">
        <authorList>
            <person name="Lanie J.A."/>
            <person name="Ng W.-L."/>
            <person name="Kazmierczak K.M."/>
            <person name="Andrzejewski T.M."/>
            <person name="Davidsen T.M."/>
            <person name="Wayne K.J."/>
            <person name="Tettelin H."/>
            <person name="Glass J.I."/>
            <person name="Rusch D."/>
            <person name="Podicherti R."/>
            <person name="Tsui H.-C.T."/>
            <person name="Winkler M.E."/>
        </authorList>
    </citation>
    <scope>NUCLEOTIDE SEQUENCE</scope>
</reference>
<organism evidence="4">
    <name type="scientific">marine metagenome</name>
    <dbReference type="NCBI Taxonomy" id="408172"/>
    <lineage>
        <taxon>unclassified sequences</taxon>
        <taxon>metagenomes</taxon>
        <taxon>ecological metagenomes</taxon>
    </lineage>
</organism>
<dbReference type="InterPro" id="IPR016176">
    <property type="entry name" value="Cbl-dep_enz_cat"/>
</dbReference>
<keyword evidence="1" id="KW-0413">Isomerase</keyword>
<dbReference type="InterPro" id="IPR006099">
    <property type="entry name" value="MeMalonylCoA_mutase_a/b_cat"/>
</dbReference>
<proteinExistence type="predicted"/>
<dbReference type="Pfam" id="PF01642">
    <property type="entry name" value="MM_CoA_mutase"/>
    <property type="match status" value="1"/>
</dbReference>
<dbReference type="NCBIfam" id="TIGR00641">
    <property type="entry name" value="acid_CoA_mut_N"/>
    <property type="match status" value="1"/>
</dbReference>
<dbReference type="CDD" id="cd03680">
    <property type="entry name" value="MM_CoA_mutase_ICM_like"/>
    <property type="match status" value="1"/>
</dbReference>
<dbReference type="InterPro" id="IPR006098">
    <property type="entry name" value="MMCoA_mutase_a_cat"/>
</dbReference>
<protein>
    <recommendedName>
        <fullName evidence="3">Methylmalonyl-CoA mutase alpha/beta chain catalytic domain-containing protein</fullName>
    </recommendedName>
</protein>
<sequence length="578" mass="63905">MLACQHWRAARAREDYGAPDHLINTWGARPTRQGSVQRRNKTTETMTKTPTDEPDAQYSTVSGRPIKALYTAEDLEGVAPLEAPGTFPYTRGIHPSGYSGKLWTMRQFSGFGTPSETNQRYKELLAAGGTGLSVAFDLPTLMGRDPDHALSRGEVGKCGVSVASLADMEQLFDGIPIQDVSTSMTINSPAAMVLAMYLVVAERQGVDWPALSGTLQNDILKEYIAQKEYIYPPRPSMRLVTDTFDFCAQEVPRWNTISVSGYHIREAGATALQELAFTLRDGIEYVQYGVDAGLDVDSFVPRISFFFNAHSDFFEEIAKYRAARSLWATVMRDRFHAKDERSWKLRFHTQTAGVSLTAQQPYNNVVRTAIQALSAVLGGTNSLHTNSLDEALSLPTKEAALLALRTQQVIANESGVADHVDPLGGSYFIERLTRDMETGARTYFDEIDALGGMVEAIEHGYPQREIAESAYQFQREVEAGKRKIVGVNSFTDEAQTGVNTLYLDEGIAEGQCAALDRLRDTRNTTEVEGTLNRLRDAARGRDNLMPLLLDAVRAYATIGEMCDALRDVWGEYEEAASV</sequence>
<dbReference type="GO" id="GO:0031419">
    <property type="term" value="F:cobalamin binding"/>
    <property type="evidence" value="ECO:0007669"/>
    <property type="project" value="InterPro"/>
</dbReference>
<dbReference type="EMBL" id="UINC01000344">
    <property type="protein sequence ID" value="SUZ53701.1"/>
    <property type="molecule type" value="Genomic_DNA"/>
</dbReference>
<feature type="domain" description="Methylmalonyl-CoA mutase alpha/beta chain catalytic" evidence="3">
    <location>
        <begin position="60"/>
        <end position="571"/>
    </location>
</feature>
<evidence type="ECO:0000256" key="2">
    <source>
        <dbReference type="SAM" id="MobiDB-lite"/>
    </source>
</evidence>
<feature type="region of interest" description="Disordered" evidence="2">
    <location>
        <begin position="24"/>
        <end position="59"/>
    </location>
</feature>
<accession>A0A381NGP0</accession>
<dbReference type="Gene3D" id="3.20.20.240">
    <property type="entry name" value="Methylmalonyl-CoA mutase"/>
    <property type="match status" value="1"/>
</dbReference>
<name>A0A381NGP0_9ZZZZ</name>
<dbReference type="PANTHER" id="PTHR48101:SF1">
    <property type="entry name" value="METHYLMALONYL-COA MUTASE, LARGE SUBUNIT"/>
    <property type="match status" value="1"/>
</dbReference>
<evidence type="ECO:0000313" key="4">
    <source>
        <dbReference type="EMBL" id="SUZ53701.1"/>
    </source>
</evidence>
<gene>
    <name evidence="4" type="ORF">METZ01_LOCUS6555</name>
</gene>
<evidence type="ECO:0000259" key="3">
    <source>
        <dbReference type="Pfam" id="PF01642"/>
    </source>
</evidence>
<evidence type="ECO:0000256" key="1">
    <source>
        <dbReference type="ARBA" id="ARBA00023235"/>
    </source>
</evidence>
<dbReference type="PANTHER" id="PTHR48101">
    <property type="entry name" value="METHYLMALONYL-COA MUTASE, MITOCHONDRIAL-RELATED"/>
    <property type="match status" value="1"/>
</dbReference>
<dbReference type="GO" id="GO:0004494">
    <property type="term" value="F:methylmalonyl-CoA mutase activity"/>
    <property type="evidence" value="ECO:0007669"/>
    <property type="project" value="InterPro"/>
</dbReference>